<dbReference type="Proteomes" id="UP000887116">
    <property type="component" value="Unassembled WGS sequence"/>
</dbReference>
<sequence>MDSALGIHFTNKTKVPWTKFDHLQPLHINHQMDADSRLTGRRTVNDDRSNVNYGAFPHGPVRAHFPLEEVRYFFFFAFCFNNNEGLACRTDVHRRQITLCL</sequence>
<name>A0A8X6F222_TRICU</name>
<dbReference type="AlphaFoldDB" id="A0A8X6F222"/>
<reference evidence="1" key="1">
    <citation type="submission" date="2020-07" db="EMBL/GenBank/DDBJ databases">
        <title>Multicomponent nature underlies the extraordinary mechanical properties of spider dragline silk.</title>
        <authorList>
            <person name="Kono N."/>
            <person name="Nakamura H."/>
            <person name="Mori M."/>
            <person name="Yoshida Y."/>
            <person name="Ohtoshi R."/>
            <person name="Malay A.D."/>
            <person name="Moran D.A.P."/>
            <person name="Tomita M."/>
            <person name="Numata K."/>
            <person name="Arakawa K."/>
        </authorList>
    </citation>
    <scope>NUCLEOTIDE SEQUENCE</scope>
</reference>
<protein>
    <submittedName>
        <fullName evidence="1">Uncharacterized protein</fullName>
    </submittedName>
</protein>
<evidence type="ECO:0000313" key="1">
    <source>
        <dbReference type="EMBL" id="GFQ67481.1"/>
    </source>
</evidence>
<gene>
    <name evidence="1" type="ORF">TNCT_459461</name>
</gene>
<dbReference type="EMBL" id="BMAO01020455">
    <property type="protein sequence ID" value="GFQ67481.1"/>
    <property type="molecule type" value="Genomic_DNA"/>
</dbReference>
<evidence type="ECO:0000313" key="2">
    <source>
        <dbReference type="Proteomes" id="UP000887116"/>
    </source>
</evidence>
<dbReference type="OrthoDB" id="10314672at2759"/>
<proteinExistence type="predicted"/>
<comment type="caution">
    <text evidence="1">The sequence shown here is derived from an EMBL/GenBank/DDBJ whole genome shotgun (WGS) entry which is preliminary data.</text>
</comment>
<organism evidence="1 2">
    <name type="scientific">Trichonephila clavata</name>
    <name type="common">Joro spider</name>
    <name type="synonym">Nephila clavata</name>
    <dbReference type="NCBI Taxonomy" id="2740835"/>
    <lineage>
        <taxon>Eukaryota</taxon>
        <taxon>Metazoa</taxon>
        <taxon>Ecdysozoa</taxon>
        <taxon>Arthropoda</taxon>
        <taxon>Chelicerata</taxon>
        <taxon>Arachnida</taxon>
        <taxon>Araneae</taxon>
        <taxon>Araneomorphae</taxon>
        <taxon>Entelegynae</taxon>
        <taxon>Araneoidea</taxon>
        <taxon>Nephilidae</taxon>
        <taxon>Trichonephila</taxon>
    </lineage>
</organism>
<keyword evidence="2" id="KW-1185">Reference proteome</keyword>
<accession>A0A8X6F222</accession>